<dbReference type="PANTHER" id="PTHR36318">
    <property type="entry name" value="OS06G0581300 PROTEIN"/>
    <property type="match status" value="1"/>
</dbReference>
<feature type="transmembrane region" description="Helical" evidence="1">
    <location>
        <begin position="76"/>
        <end position="95"/>
    </location>
</feature>
<dbReference type="PANTHER" id="PTHR36318:SF3">
    <property type="entry name" value="OS06G0581300 PROTEIN"/>
    <property type="match status" value="1"/>
</dbReference>
<dbReference type="InterPro" id="IPR009943">
    <property type="entry name" value="DUF1475"/>
</dbReference>
<accession>A0A6V7QQV9</accession>
<evidence type="ECO:0000313" key="2">
    <source>
        <dbReference type="EMBL" id="CAD1845408.1"/>
    </source>
</evidence>
<proteinExistence type="predicted"/>
<name>A0A6V7QQV9_ANACO</name>
<evidence type="ECO:0000256" key="1">
    <source>
        <dbReference type="SAM" id="Phobius"/>
    </source>
</evidence>
<keyword evidence="1" id="KW-0812">Transmembrane</keyword>
<protein>
    <submittedName>
        <fullName evidence="2">Uncharacterized protein</fullName>
    </submittedName>
</protein>
<feature type="transmembrane region" description="Helical" evidence="1">
    <location>
        <begin position="46"/>
        <end position="67"/>
    </location>
</feature>
<keyword evidence="1" id="KW-1133">Transmembrane helix</keyword>
<dbReference type="Pfam" id="PF07343">
    <property type="entry name" value="DUF1475"/>
    <property type="match status" value="2"/>
</dbReference>
<gene>
    <name evidence="2" type="ORF">CB5_LOCUS28619</name>
</gene>
<reference evidence="2" key="1">
    <citation type="submission" date="2020-07" db="EMBL/GenBank/DDBJ databases">
        <authorList>
            <person name="Lin J."/>
        </authorList>
    </citation>
    <scope>NUCLEOTIDE SEQUENCE</scope>
</reference>
<sequence>MAMASSSTLTAYRVLFTALGLFMLATLVYTLVTDGSPFRRELLTPWMSATLVDFYANVVAISVWVIYKESSWISSVIWIVLLVCFGSIATCAYIVKKLYEVSSQGLAQDPLDLLLLRNDHTQKRFSFVDGVVDTVDGCNTDRLLYKCVAISVWVAHKESTWISALFWICLLICFGSITTCFYIVIQLLRLSPQEPIYHVLLDFNSKYGKSTPSK</sequence>
<keyword evidence="1" id="KW-0472">Membrane</keyword>
<dbReference type="EMBL" id="CAJEUB010000002">
    <property type="protein sequence ID" value="CAD1845408.1"/>
    <property type="molecule type" value="Genomic_DNA"/>
</dbReference>
<dbReference type="AlphaFoldDB" id="A0A6V7QQV9"/>
<feature type="transmembrane region" description="Helical" evidence="1">
    <location>
        <begin position="161"/>
        <end position="185"/>
    </location>
</feature>
<organism evidence="2">
    <name type="scientific">Ananas comosus var. bracteatus</name>
    <name type="common">red pineapple</name>
    <dbReference type="NCBI Taxonomy" id="296719"/>
    <lineage>
        <taxon>Eukaryota</taxon>
        <taxon>Viridiplantae</taxon>
        <taxon>Streptophyta</taxon>
        <taxon>Embryophyta</taxon>
        <taxon>Tracheophyta</taxon>
        <taxon>Spermatophyta</taxon>
        <taxon>Magnoliopsida</taxon>
        <taxon>Liliopsida</taxon>
        <taxon>Poales</taxon>
        <taxon>Bromeliaceae</taxon>
        <taxon>Bromelioideae</taxon>
        <taxon>Ananas</taxon>
    </lineage>
</organism>